<dbReference type="InterPro" id="IPR015500">
    <property type="entry name" value="Peptidase_S8_subtilisin-rel"/>
</dbReference>
<dbReference type="InterPro" id="IPR000209">
    <property type="entry name" value="Peptidase_S8/S53_dom"/>
</dbReference>
<dbReference type="Gene3D" id="3.30.70.80">
    <property type="entry name" value="Peptidase S8 propeptide/proteinase inhibitor I9"/>
    <property type="match status" value="1"/>
</dbReference>
<dbReference type="InterPro" id="IPR037045">
    <property type="entry name" value="S8pro/Inhibitor_I9_sf"/>
</dbReference>
<dbReference type="PROSITE" id="PS00136">
    <property type="entry name" value="SUBTILASE_ASP"/>
    <property type="match status" value="1"/>
</dbReference>
<dbReference type="PANTHER" id="PTHR43806:SF13">
    <property type="entry name" value="SUBTILASE-TYPE PROTEINASE RRT12"/>
    <property type="match status" value="1"/>
</dbReference>
<evidence type="ECO:0000256" key="1">
    <source>
        <dbReference type="ARBA" id="ARBA00011073"/>
    </source>
</evidence>
<dbReference type="RefSeq" id="XP_041406025.1">
    <property type="nucleotide sequence ID" value="XM_041550091.1"/>
</dbReference>
<dbReference type="PROSITE" id="PS00138">
    <property type="entry name" value="SUBTILASE_SER"/>
    <property type="match status" value="1"/>
</dbReference>
<dbReference type="EMBL" id="CAEFZW010000004">
    <property type="protein sequence ID" value="CAB4254181.1"/>
    <property type="molecule type" value="Genomic_DNA"/>
</dbReference>
<evidence type="ECO:0000256" key="7">
    <source>
        <dbReference type="SAM" id="SignalP"/>
    </source>
</evidence>
<evidence type="ECO:0000256" key="6">
    <source>
        <dbReference type="RuleBase" id="RU003355"/>
    </source>
</evidence>
<dbReference type="PROSITE" id="PS00137">
    <property type="entry name" value="SUBTILASE_HIS"/>
    <property type="match status" value="1"/>
</dbReference>
<dbReference type="InterPro" id="IPR023827">
    <property type="entry name" value="Peptidase_S8_Asp-AS"/>
</dbReference>
<sequence length="464" mass="50483">MLLAVYPLLLSIFFNFSKGLLIPEFILEGVSGISINNIHNENDHPPLVNVPVKIDLKPDSLDTLTNKYIVVFKESASKSQIESHINSMNQLVSESLVQMGIMGNSVNLNTYELDGRIFGYSVYLPDIKLLYSIVSFLSIVASIEADTIVRQNKVIVQEESTWGLARISQRDRIFPWNDLSFTFHTGSQDNDVNVYIIDTGIQTSHIDFEGRASWGMTAISDANDEDMNGHGTHCAGIIGSKTYGVAKDSKLIAVKVLDSAGNGEMSDVLKGIEFVVEDHLRQIEGNKKLKGSVVNMSMGAGKSFALTGMINAAVKKGIHFVVAAGNEDQDACYASPSDSKEAITVGATTTSDQRAFFSNWGECVDIFAPGTSIPSTYIGGTNNATEIISGTSMSAPHVAGLVAYFLNLQPEQESSFYTSISPNQLKEKIVKFGTKDKLYDPGENSPNVIAYNGGAKDLKDFWIN</sequence>
<dbReference type="Gene3D" id="3.40.50.200">
    <property type="entry name" value="Peptidase S8/S53 domain"/>
    <property type="match status" value="1"/>
</dbReference>
<keyword evidence="4 5" id="KW-0720">Serine protease</keyword>
<dbReference type="GO" id="GO:0006508">
    <property type="term" value="P:proteolysis"/>
    <property type="evidence" value="ECO:0007669"/>
    <property type="project" value="UniProtKB-KW"/>
</dbReference>
<feature type="active site" description="Charge relay system" evidence="5">
    <location>
        <position position="230"/>
    </location>
</feature>
<evidence type="ECO:0000313" key="9">
    <source>
        <dbReference type="EMBL" id="CAB4254181.1"/>
    </source>
</evidence>
<feature type="chain" id="PRO_5034369186" evidence="7">
    <location>
        <begin position="20"/>
        <end position="464"/>
    </location>
</feature>
<keyword evidence="2 5" id="KW-0645">Protease</keyword>
<dbReference type="FunFam" id="3.40.50.200:FF:000007">
    <property type="entry name" value="Subtilisin-like serine protease"/>
    <property type="match status" value="1"/>
</dbReference>
<keyword evidence="3 5" id="KW-0378">Hydrolase</keyword>
<dbReference type="PROSITE" id="PS51892">
    <property type="entry name" value="SUBTILASE"/>
    <property type="match status" value="1"/>
</dbReference>
<evidence type="ECO:0000256" key="4">
    <source>
        <dbReference type="ARBA" id="ARBA00022825"/>
    </source>
</evidence>
<name>A0A8H2VET1_9SACH</name>
<proteinExistence type="inferred from homology"/>
<dbReference type="AlphaFoldDB" id="A0A8H2VET1"/>
<gene>
    <name evidence="9" type="ORF">KABA2_04S00352</name>
</gene>
<organism evidence="9 10">
    <name type="scientific">Maudiozyma barnettii</name>
    <dbReference type="NCBI Taxonomy" id="61262"/>
    <lineage>
        <taxon>Eukaryota</taxon>
        <taxon>Fungi</taxon>
        <taxon>Dikarya</taxon>
        <taxon>Ascomycota</taxon>
        <taxon>Saccharomycotina</taxon>
        <taxon>Saccharomycetes</taxon>
        <taxon>Saccharomycetales</taxon>
        <taxon>Saccharomycetaceae</taxon>
        <taxon>Maudiozyma</taxon>
    </lineage>
</organism>
<dbReference type="InterPro" id="IPR036852">
    <property type="entry name" value="Peptidase_S8/S53_dom_sf"/>
</dbReference>
<feature type="active site" description="Charge relay system" evidence="5">
    <location>
        <position position="198"/>
    </location>
</feature>
<feature type="domain" description="Peptidase S8/S53" evidence="8">
    <location>
        <begin position="190"/>
        <end position="431"/>
    </location>
</feature>
<dbReference type="InterPro" id="IPR034193">
    <property type="entry name" value="PCSK9_ProteinaseK-like"/>
</dbReference>
<dbReference type="GeneID" id="64857165"/>
<dbReference type="Proteomes" id="UP000644660">
    <property type="component" value="Unassembled WGS sequence"/>
</dbReference>
<feature type="active site" description="Charge relay system" evidence="5">
    <location>
        <position position="392"/>
    </location>
</feature>
<evidence type="ECO:0000259" key="8">
    <source>
        <dbReference type="Pfam" id="PF00082"/>
    </source>
</evidence>
<dbReference type="OrthoDB" id="206201at2759"/>
<dbReference type="SUPFAM" id="SSF52743">
    <property type="entry name" value="Subtilisin-like"/>
    <property type="match status" value="1"/>
</dbReference>
<dbReference type="InterPro" id="IPR022398">
    <property type="entry name" value="Peptidase_S8_His-AS"/>
</dbReference>
<keyword evidence="10" id="KW-1185">Reference proteome</keyword>
<dbReference type="PRINTS" id="PR00723">
    <property type="entry name" value="SUBTILISIN"/>
</dbReference>
<evidence type="ECO:0000256" key="2">
    <source>
        <dbReference type="ARBA" id="ARBA00022670"/>
    </source>
</evidence>
<dbReference type="PANTHER" id="PTHR43806">
    <property type="entry name" value="PEPTIDASE S8"/>
    <property type="match status" value="1"/>
</dbReference>
<keyword evidence="7" id="KW-0732">Signal</keyword>
<evidence type="ECO:0000313" key="10">
    <source>
        <dbReference type="Proteomes" id="UP000644660"/>
    </source>
</evidence>
<feature type="signal peptide" evidence="7">
    <location>
        <begin position="1"/>
        <end position="19"/>
    </location>
</feature>
<dbReference type="CDD" id="cd04077">
    <property type="entry name" value="Peptidases_S8_PCSK9_ProteinaseK_like"/>
    <property type="match status" value="1"/>
</dbReference>
<dbReference type="GO" id="GO:0004252">
    <property type="term" value="F:serine-type endopeptidase activity"/>
    <property type="evidence" value="ECO:0007669"/>
    <property type="project" value="UniProtKB-UniRule"/>
</dbReference>
<dbReference type="Pfam" id="PF00082">
    <property type="entry name" value="Peptidase_S8"/>
    <property type="match status" value="1"/>
</dbReference>
<accession>A0A8H2VET1</accession>
<dbReference type="GO" id="GO:0030435">
    <property type="term" value="P:sporulation resulting in formation of a cellular spore"/>
    <property type="evidence" value="ECO:0007669"/>
    <property type="project" value="UniProtKB-ARBA"/>
</dbReference>
<dbReference type="InterPro" id="IPR050131">
    <property type="entry name" value="Peptidase_S8_subtilisin-like"/>
</dbReference>
<comment type="similarity">
    <text evidence="1 5 6">Belongs to the peptidase S8 family.</text>
</comment>
<reference evidence="9 10" key="1">
    <citation type="submission" date="2020-05" db="EMBL/GenBank/DDBJ databases">
        <authorList>
            <person name="Casaregola S."/>
            <person name="Devillers H."/>
            <person name="Grondin C."/>
        </authorList>
    </citation>
    <scope>NUCLEOTIDE SEQUENCE [LARGE SCALE GENOMIC DNA]</scope>
    <source>
        <strain evidence="9 10">CLIB 1767</strain>
    </source>
</reference>
<evidence type="ECO:0000256" key="5">
    <source>
        <dbReference type="PROSITE-ProRule" id="PRU01240"/>
    </source>
</evidence>
<evidence type="ECO:0000256" key="3">
    <source>
        <dbReference type="ARBA" id="ARBA00022801"/>
    </source>
</evidence>
<dbReference type="InterPro" id="IPR023828">
    <property type="entry name" value="Peptidase_S8_Ser-AS"/>
</dbReference>
<comment type="caution">
    <text evidence="9">The sequence shown here is derived from an EMBL/GenBank/DDBJ whole genome shotgun (WGS) entry which is preliminary data.</text>
</comment>
<protein>
    <submittedName>
        <fullName evidence="9">Similar to Saccharomyces cerevisiae YEL060C PRB1 Vacuolar proteinase B (YscB), a serine protease of the subtilisin family</fullName>
    </submittedName>
</protein>